<dbReference type="Proteomes" id="UP000694395">
    <property type="component" value="Chromosome 5"/>
</dbReference>
<keyword evidence="3" id="KW-1185">Reference proteome</keyword>
<dbReference type="AlphaFoldDB" id="A0A8K9UU07"/>
<evidence type="ECO:0000313" key="2">
    <source>
        <dbReference type="Ensembl" id="ENSOMYP00000114524.1"/>
    </source>
</evidence>
<protein>
    <submittedName>
        <fullName evidence="2">Uncharacterized protein</fullName>
    </submittedName>
</protein>
<reference evidence="2" key="1">
    <citation type="submission" date="2020-07" db="EMBL/GenBank/DDBJ databases">
        <title>A long reads based de novo assembly of the rainbow trout Arlee double haploid line genome.</title>
        <authorList>
            <person name="Gao G."/>
            <person name="Palti Y."/>
        </authorList>
    </citation>
    <scope>NUCLEOTIDE SEQUENCE [LARGE SCALE GENOMIC DNA]</scope>
</reference>
<feature type="transmembrane region" description="Helical" evidence="1">
    <location>
        <begin position="7"/>
        <end position="33"/>
    </location>
</feature>
<sequence length="104" mass="11522">GNDEWMALSLYCTVSLSVLYCLSLCTILSLSLYCTVSLSVLYCLSLCTVLSLSLYCTVSLSHRHTNTSSVPERHGSCREISATVTVPVTAIPTWQRSPFPEWVR</sequence>
<reference evidence="2" key="3">
    <citation type="submission" date="2025-09" db="UniProtKB">
        <authorList>
            <consortium name="Ensembl"/>
        </authorList>
    </citation>
    <scope>IDENTIFICATION</scope>
</reference>
<dbReference type="Ensembl" id="ENSOMYT00000131541.1">
    <property type="protein sequence ID" value="ENSOMYP00000114524.1"/>
    <property type="gene ID" value="ENSOMYG00000049648.1"/>
</dbReference>
<accession>A0A8K9UU07</accession>
<keyword evidence="1" id="KW-1133">Transmembrane helix</keyword>
<keyword evidence="1" id="KW-0472">Membrane</keyword>
<organism evidence="2 3">
    <name type="scientific">Oncorhynchus mykiss</name>
    <name type="common">Rainbow trout</name>
    <name type="synonym">Salmo gairdneri</name>
    <dbReference type="NCBI Taxonomy" id="8022"/>
    <lineage>
        <taxon>Eukaryota</taxon>
        <taxon>Metazoa</taxon>
        <taxon>Chordata</taxon>
        <taxon>Craniata</taxon>
        <taxon>Vertebrata</taxon>
        <taxon>Euteleostomi</taxon>
        <taxon>Actinopterygii</taxon>
        <taxon>Neopterygii</taxon>
        <taxon>Teleostei</taxon>
        <taxon>Protacanthopterygii</taxon>
        <taxon>Salmoniformes</taxon>
        <taxon>Salmonidae</taxon>
        <taxon>Salmoninae</taxon>
        <taxon>Oncorhynchus</taxon>
    </lineage>
</organism>
<proteinExistence type="predicted"/>
<keyword evidence="1" id="KW-0812">Transmembrane</keyword>
<reference evidence="2" key="2">
    <citation type="submission" date="2025-08" db="UniProtKB">
        <authorList>
            <consortium name="Ensembl"/>
        </authorList>
    </citation>
    <scope>IDENTIFICATION</scope>
</reference>
<name>A0A8K9UU07_ONCMY</name>
<feature type="transmembrane region" description="Helical" evidence="1">
    <location>
        <begin position="39"/>
        <end position="58"/>
    </location>
</feature>
<evidence type="ECO:0000313" key="3">
    <source>
        <dbReference type="Proteomes" id="UP000694395"/>
    </source>
</evidence>
<evidence type="ECO:0000256" key="1">
    <source>
        <dbReference type="SAM" id="Phobius"/>
    </source>
</evidence>